<keyword evidence="5 6" id="KW-0472">Membrane</keyword>
<reference evidence="8 9" key="1">
    <citation type="submission" date="2016-10" db="EMBL/GenBank/DDBJ databases">
        <title>Comparative genome analysis of multiple Pseudomonas spp. focuses on biocontrol and plant growth promoting traits.</title>
        <authorList>
            <person name="Tao X.-Y."/>
            <person name="Taylor C.G."/>
        </authorList>
    </citation>
    <scope>NUCLEOTIDE SEQUENCE [LARGE SCALE GENOMIC DNA]</scope>
    <source>
        <strain evidence="8 9">2F9</strain>
    </source>
</reference>
<dbReference type="EMBL" id="MOBY01000003">
    <property type="protein sequence ID" value="RON96000.1"/>
    <property type="molecule type" value="Genomic_DNA"/>
</dbReference>
<feature type="transmembrane region" description="Helical" evidence="6">
    <location>
        <begin position="166"/>
        <end position="186"/>
    </location>
</feature>
<feature type="transmembrane region" description="Helical" evidence="6">
    <location>
        <begin position="307"/>
        <end position="328"/>
    </location>
</feature>
<dbReference type="SUPFAM" id="SSF103473">
    <property type="entry name" value="MFS general substrate transporter"/>
    <property type="match status" value="1"/>
</dbReference>
<dbReference type="InterPro" id="IPR036259">
    <property type="entry name" value="MFS_trans_sf"/>
</dbReference>
<accession>A0A423NCP5</accession>
<feature type="transmembrane region" description="Helical" evidence="6">
    <location>
        <begin position="340"/>
        <end position="364"/>
    </location>
</feature>
<feature type="transmembrane region" description="Helical" evidence="6">
    <location>
        <begin position="283"/>
        <end position="301"/>
    </location>
</feature>
<dbReference type="RefSeq" id="WP_007919039.1">
    <property type="nucleotide sequence ID" value="NZ_MOBY01000003.1"/>
</dbReference>
<evidence type="ECO:0000256" key="4">
    <source>
        <dbReference type="ARBA" id="ARBA00022989"/>
    </source>
</evidence>
<feature type="transmembrane region" description="Helical" evidence="6">
    <location>
        <begin position="104"/>
        <end position="124"/>
    </location>
</feature>
<keyword evidence="3 6" id="KW-0812">Transmembrane</keyword>
<protein>
    <submittedName>
        <fullName evidence="8">Arabinose ABC transporter permease</fullName>
    </submittedName>
</protein>
<comment type="caution">
    <text evidence="8">The sequence shown here is derived from an EMBL/GenBank/DDBJ whole genome shotgun (WGS) entry which is preliminary data.</text>
</comment>
<dbReference type="AlphaFoldDB" id="A0A423NCP5"/>
<gene>
    <name evidence="8" type="ORF">BK672_05345</name>
</gene>
<evidence type="ECO:0000256" key="5">
    <source>
        <dbReference type="ARBA" id="ARBA00023136"/>
    </source>
</evidence>
<name>A0A423NCP5_PSEFL</name>
<evidence type="ECO:0000256" key="2">
    <source>
        <dbReference type="ARBA" id="ARBA00022475"/>
    </source>
</evidence>
<dbReference type="GO" id="GO:0005886">
    <property type="term" value="C:plasma membrane"/>
    <property type="evidence" value="ECO:0007669"/>
    <property type="project" value="UniProtKB-SubCell"/>
</dbReference>
<feature type="transmembrane region" description="Helical" evidence="6">
    <location>
        <begin position="252"/>
        <end position="271"/>
    </location>
</feature>
<feature type="transmembrane region" description="Helical" evidence="6">
    <location>
        <begin position="370"/>
        <end position="387"/>
    </location>
</feature>
<evidence type="ECO:0000313" key="8">
    <source>
        <dbReference type="EMBL" id="RON96000.1"/>
    </source>
</evidence>
<dbReference type="Proteomes" id="UP000283650">
    <property type="component" value="Unassembled WGS sequence"/>
</dbReference>
<keyword evidence="2" id="KW-1003">Cell membrane</keyword>
<dbReference type="Pfam" id="PF07690">
    <property type="entry name" value="MFS_1"/>
    <property type="match status" value="1"/>
</dbReference>
<keyword evidence="4 6" id="KW-1133">Transmembrane helix</keyword>
<evidence type="ECO:0000256" key="6">
    <source>
        <dbReference type="SAM" id="Phobius"/>
    </source>
</evidence>
<organism evidence="8 9">
    <name type="scientific">Pseudomonas fluorescens</name>
    <dbReference type="NCBI Taxonomy" id="294"/>
    <lineage>
        <taxon>Bacteria</taxon>
        <taxon>Pseudomonadati</taxon>
        <taxon>Pseudomonadota</taxon>
        <taxon>Gammaproteobacteria</taxon>
        <taxon>Pseudomonadales</taxon>
        <taxon>Pseudomonadaceae</taxon>
        <taxon>Pseudomonas</taxon>
    </lineage>
</organism>
<dbReference type="Gene3D" id="1.20.1720.10">
    <property type="entry name" value="Multidrug resistance protein D"/>
    <property type="match status" value="1"/>
</dbReference>
<dbReference type="InterPro" id="IPR020846">
    <property type="entry name" value="MFS_dom"/>
</dbReference>
<dbReference type="InterPro" id="IPR011701">
    <property type="entry name" value="MFS"/>
</dbReference>
<comment type="subcellular location">
    <subcellularLocation>
        <location evidence="1">Cell membrane</location>
        <topology evidence="1">Multi-pass membrane protein</topology>
    </subcellularLocation>
</comment>
<feature type="transmembrane region" description="Helical" evidence="6">
    <location>
        <begin position="79"/>
        <end position="98"/>
    </location>
</feature>
<feature type="transmembrane region" description="Helical" evidence="6">
    <location>
        <begin position="136"/>
        <end position="160"/>
    </location>
</feature>
<feature type="domain" description="Major facilitator superfamily (MFS) profile" evidence="7">
    <location>
        <begin position="13"/>
        <end position="404"/>
    </location>
</feature>
<dbReference type="PANTHER" id="PTHR43124:SF3">
    <property type="entry name" value="CHLORAMPHENICOL EFFLUX PUMP RV0191"/>
    <property type="match status" value="1"/>
</dbReference>
<sequence>MNVKLKSPSKASALFLLSVMVALGVFPLDVLLPSYPALADAFGMKVNEVTYFVATFAVGFSISQIVVGPLSDKYGRPVMLKLGLVVSLLGIAGCLLSSTQLQFALARVVQGAGCGCFVLAQAIVQDVFTAEDRQRIRIYMLSLSGICISFSPLFGTYLQYALNWQGSFYVFAVLAVILLGQTLWFFPKLPDQSLTSRSQKLEILKRYADIFSYKPFVYSWMTSAMAFSCHFGFIAISPIIFLETLRVSSLSYSFVLLAYGGAYVVGGLLATRLSRTLTIDTQIKVGLAISGLSGLIMVGLIQFQLSIATVAIPMIICTLGTTLVRPAAASRAMEMFSEKAGASSAAGGTLMFVTAGVVSVLLAVAPFPPLASLSVFILIATVLGYGFNKWGVAEDPALESVAAK</sequence>
<evidence type="ECO:0000256" key="3">
    <source>
        <dbReference type="ARBA" id="ARBA00022692"/>
    </source>
</evidence>
<proteinExistence type="predicted"/>
<dbReference type="PANTHER" id="PTHR43124">
    <property type="entry name" value="PURINE EFFLUX PUMP PBUE"/>
    <property type="match status" value="1"/>
</dbReference>
<dbReference type="GO" id="GO:0022857">
    <property type="term" value="F:transmembrane transporter activity"/>
    <property type="evidence" value="ECO:0007669"/>
    <property type="project" value="InterPro"/>
</dbReference>
<feature type="transmembrane region" description="Helical" evidence="6">
    <location>
        <begin position="49"/>
        <end position="67"/>
    </location>
</feature>
<evidence type="ECO:0000313" key="9">
    <source>
        <dbReference type="Proteomes" id="UP000283650"/>
    </source>
</evidence>
<feature type="transmembrane region" description="Helical" evidence="6">
    <location>
        <begin position="216"/>
        <end position="240"/>
    </location>
</feature>
<evidence type="ECO:0000259" key="7">
    <source>
        <dbReference type="PROSITE" id="PS50850"/>
    </source>
</evidence>
<dbReference type="InterPro" id="IPR050189">
    <property type="entry name" value="MFS_Efflux_Transporters"/>
</dbReference>
<evidence type="ECO:0000256" key="1">
    <source>
        <dbReference type="ARBA" id="ARBA00004651"/>
    </source>
</evidence>
<dbReference type="PROSITE" id="PS50850">
    <property type="entry name" value="MFS"/>
    <property type="match status" value="1"/>
</dbReference>